<feature type="compositionally biased region" description="Polar residues" evidence="1">
    <location>
        <begin position="13"/>
        <end position="44"/>
    </location>
</feature>
<dbReference type="Proteomes" id="UP000030151">
    <property type="component" value="Unassembled WGS sequence"/>
</dbReference>
<feature type="compositionally biased region" description="Basic and acidic residues" evidence="1">
    <location>
        <begin position="98"/>
        <end position="110"/>
    </location>
</feature>
<evidence type="ECO:0000256" key="1">
    <source>
        <dbReference type="SAM" id="MobiDB-lite"/>
    </source>
</evidence>
<organism evidence="2 3">
    <name type="scientific">Metarhizium robertsii</name>
    <dbReference type="NCBI Taxonomy" id="568076"/>
    <lineage>
        <taxon>Eukaryota</taxon>
        <taxon>Fungi</taxon>
        <taxon>Dikarya</taxon>
        <taxon>Ascomycota</taxon>
        <taxon>Pezizomycotina</taxon>
        <taxon>Sordariomycetes</taxon>
        <taxon>Hypocreomycetidae</taxon>
        <taxon>Hypocreales</taxon>
        <taxon>Clavicipitaceae</taxon>
        <taxon>Metarhizium</taxon>
    </lineage>
</organism>
<comment type="caution">
    <text evidence="2">The sequence shown here is derived from an EMBL/GenBank/DDBJ whole genome shotgun (WGS) entry which is preliminary data.</text>
</comment>
<feature type="region of interest" description="Disordered" evidence="1">
    <location>
        <begin position="180"/>
        <end position="205"/>
    </location>
</feature>
<sequence length="280" mass="31294">MDSSSSGKERENTPNNHAIRNATQQDGPDTVGSTLNSGNSHQFSQERLAKGLCTLPRRRLNPASLLTVSDSLPTESWAEGRRASCNGAVPLAQSSGPRETRQRKQPRLDSKAPAPCIRPRRKSKSRRGQAHKLQPPTCHAARRISYGVDTPPLSKGRKPRRPRIRFTKSTEYTSLIIHPKTKKKQDVTHQTLYPHRKPRRDSPSWMDQIPNKAAQLKNPDSMARNIISLHVSIDGCIRSPHGQHHLSMPPPPPPASAITNHHRQTKTWDAPRPKHTLQPA</sequence>
<dbReference type="EMBL" id="JELW01000004">
    <property type="protein sequence ID" value="EXV03166.1"/>
    <property type="molecule type" value="Genomic_DNA"/>
</dbReference>
<feature type="compositionally biased region" description="Basic residues" evidence="1">
    <location>
        <begin position="118"/>
        <end position="130"/>
    </location>
</feature>
<feature type="compositionally biased region" description="Polar residues" evidence="1">
    <location>
        <begin position="64"/>
        <end position="74"/>
    </location>
</feature>
<protein>
    <submittedName>
        <fullName evidence="2">Uncharacterized protein</fullName>
    </submittedName>
</protein>
<proteinExistence type="predicted"/>
<evidence type="ECO:0000313" key="3">
    <source>
        <dbReference type="Proteomes" id="UP000030151"/>
    </source>
</evidence>
<dbReference type="HOGENOM" id="CLU_994283_0_0_1"/>
<accession>A0A0A1V0L3</accession>
<dbReference type="AlphaFoldDB" id="A0A0A1V0L3"/>
<name>A0A0A1V0L3_9HYPO</name>
<evidence type="ECO:0000313" key="2">
    <source>
        <dbReference type="EMBL" id="EXV03166.1"/>
    </source>
</evidence>
<feature type="region of interest" description="Disordered" evidence="1">
    <location>
        <begin position="59"/>
        <end position="160"/>
    </location>
</feature>
<feature type="region of interest" description="Disordered" evidence="1">
    <location>
        <begin position="1"/>
        <end position="44"/>
    </location>
</feature>
<gene>
    <name evidence="2" type="ORF">X797_004288</name>
</gene>
<feature type="region of interest" description="Disordered" evidence="1">
    <location>
        <begin position="240"/>
        <end position="280"/>
    </location>
</feature>
<reference evidence="2 3" key="1">
    <citation type="submission" date="2014-02" db="EMBL/GenBank/DDBJ databases">
        <title>The genome sequence of the entomopathogenic fungus Metarhizium robertsii ARSEF 2575.</title>
        <authorList>
            <person name="Giuliano Garisto Donzelli B."/>
            <person name="Roe B.A."/>
            <person name="Macmil S.L."/>
            <person name="Krasnoff S.B."/>
            <person name="Gibson D.M."/>
        </authorList>
    </citation>
    <scope>NUCLEOTIDE SEQUENCE [LARGE SCALE GENOMIC DNA]</scope>
    <source>
        <strain evidence="2 3">ARSEF 2575</strain>
    </source>
</reference>